<organism evidence="1 2">
    <name type="scientific">Lindgomyces ingoldianus</name>
    <dbReference type="NCBI Taxonomy" id="673940"/>
    <lineage>
        <taxon>Eukaryota</taxon>
        <taxon>Fungi</taxon>
        <taxon>Dikarya</taxon>
        <taxon>Ascomycota</taxon>
        <taxon>Pezizomycotina</taxon>
        <taxon>Dothideomycetes</taxon>
        <taxon>Pleosporomycetidae</taxon>
        <taxon>Pleosporales</taxon>
        <taxon>Lindgomycetaceae</taxon>
        <taxon>Lindgomyces</taxon>
    </lineage>
</organism>
<protein>
    <submittedName>
        <fullName evidence="1">Uncharacterized protein</fullName>
    </submittedName>
</protein>
<keyword evidence="2" id="KW-1185">Reference proteome</keyword>
<dbReference type="EMBL" id="MU003528">
    <property type="protein sequence ID" value="KAF2465815.1"/>
    <property type="molecule type" value="Genomic_DNA"/>
</dbReference>
<accession>A0ACB6QI42</accession>
<comment type="caution">
    <text evidence="1">The sequence shown here is derived from an EMBL/GenBank/DDBJ whole genome shotgun (WGS) entry which is preliminary data.</text>
</comment>
<reference evidence="1" key="1">
    <citation type="journal article" date="2020" name="Stud. Mycol.">
        <title>101 Dothideomycetes genomes: a test case for predicting lifestyles and emergence of pathogens.</title>
        <authorList>
            <person name="Haridas S."/>
            <person name="Albert R."/>
            <person name="Binder M."/>
            <person name="Bloem J."/>
            <person name="Labutti K."/>
            <person name="Salamov A."/>
            <person name="Andreopoulos B."/>
            <person name="Baker S."/>
            <person name="Barry K."/>
            <person name="Bills G."/>
            <person name="Bluhm B."/>
            <person name="Cannon C."/>
            <person name="Castanera R."/>
            <person name="Culley D."/>
            <person name="Daum C."/>
            <person name="Ezra D."/>
            <person name="Gonzalez J."/>
            <person name="Henrissat B."/>
            <person name="Kuo A."/>
            <person name="Liang C."/>
            <person name="Lipzen A."/>
            <person name="Lutzoni F."/>
            <person name="Magnuson J."/>
            <person name="Mondo S."/>
            <person name="Nolan M."/>
            <person name="Ohm R."/>
            <person name="Pangilinan J."/>
            <person name="Park H.-J."/>
            <person name="Ramirez L."/>
            <person name="Alfaro M."/>
            <person name="Sun H."/>
            <person name="Tritt A."/>
            <person name="Yoshinaga Y."/>
            <person name="Zwiers L.-H."/>
            <person name="Turgeon B."/>
            <person name="Goodwin S."/>
            <person name="Spatafora J."/>
            <person name="Crous P."/>
            <person name="Grigoriev I."/>
        </authorList>
    </citation>
    <scope>NUCLEOTIDE SEQUENCE</scope>
    <source>
        <strain evidence="1">ATCC 200398</strain>
    </source>
</reference>
<sequence>MGCQLAELDVSKGGQVTVVHCYRPPRVTSPRDISLSAVQYSLPDQVHRNQANSNSRLIELYSALGYNLPDLPSSTHNSFVAVVNWSGVGHEENENQSMIVCVEKSLFSFTCTIETIPKFMLEQAVSPQTRWKEYSVGYQIDPQNAQFGPHLKVLFLDSGRLWQVLGHLILLAAIGVEKSNNMEIYICGSTPAEYIYGQQRSYWIEQALWLFCYIFPGNPITLYVSHELSRDQNKYMGIVSRETRATLCTHKQRPVSEKEKLLAVLEDFLQRYGETGLEIPSNDEVIETSLKFGPLVRRRLIISLVDQLLEKTASAYLSCIVGSQAQG</sequence>
<evidence type="ECO:0000313" key="1">
    <source>
        <dbReference type="EMBL" id="KAF2465815.1"/>
    </source>
</evidence>
<proteinExistence type="predicted"/>
<name>A0ACB6QI42_9PLEO</name>
<dbReference type="Proteomes" id="UP000799755">
    <property type="component" value="Unassembled WGS sequence"/>
</dbReference>
<evidence type="ECO:0000313" key="2">
    <source>
        <dbReference type="Proteomes" id="UP000799755"/>
    </source>
</evidence>
<gene>
    <name evidence="1" type="ORF">BDR25DRAFT_360341</name>
</gene>